<dbReference type="OrthoDB" id="9798438at2"/>
<accession>A0A6P1QRL4</accession>
<dbReference type="EMBL" id="CP029149">
    <property type="protein sequence ID" value="QHN64399.1"/>
    <property type="molecule type" value="Genomic_DNA"/>
</dbReference>
<organism evidence="1 2">
    <name type="scientific">Bergeyella cardium</name>
    <dbReference type="NCBI Taxonomy" id="1585976"/>
    <lineage>
        <taxon>Bacteria</taxon>
        <taxon>Pseudomonadati</taxon>
        <taxon>Bacteroidota</taxon>
        <taxon>Flavobacteriia</taxon>
        <taxon>Flavobacteriales</taxon>
        <taxon>Weeksellaceae</taxon>
        <taxon>Bergeyella</taxon>
    </lineage>
</organism>
<dbReference type="RefSeq" id="WP_160223581.1">
    <property type="nucleotide sequence ID" value="NZ_CP029149.1"/>
</dbReference>
<dbReference type="Proteomes" id="UP000464318">
    <property type="component" value="Chromosome"/>
</dbReference>
<evidence type="ECO:0000313" key="1">
    <source>
        <dbReference type="EMBL" id="QHN64399.1"/>
    </source>
</evidence>
<protein>
    <submittedName>
        <fullName evidence="1">Uncharacterized protein</fullName>
    </submittedName>
</protein>
<evidence type="ECO:0000313" key="2">
    <source>
        <dbReference type="Proteomes" id="UP000464318"/>
    </source>
</evidence>
<gene>
    <name evidence="1" type="ORF">DBX24_00095</name>
</gene>
<sequence length="289" mass="32791">MKNIISIILFVISALLSAQSEKKLPLKNYFVTHLPDSLEETSGLDFFNGELFSFNDSGNSSELFKISPKTGKILKVYHPDIVNKDCEAITNDGQHIYMADFGNNLGTRQDLTIYKIKMEGDSLQSPIVKLPFYYPEQEDFSRNNRNTDFDAESIIYHKGKLHIFTKEWKSKNTTHYTIDPNNTEKQAAEKLESFPIGFVATDAAYYNGRLYIVGYTKSLRAFLYIFEENSDGLFFQGKNEKYTLGGVLTVGQIEGIAVDDSGIYLSGEKFKVPVKLIKQILYFIPATDL</sequence>
<dbReference type="SUPFAM" id="SSF63825">
    <property type="entry name" value="YWTD domain"/>
    <property type="match status" value="1"/>
</dbReference>
<proteinExistence type="predicted"/>
<reference evidence="1 2" key="1">
    <citation type="submission" date="2018-04" db="EMBL/GenBank/DDBJ databases">
        <title>Characteristic and Complete Genome Sequencing of A Novel Member of Infective Endocarditis Causative Bacteria: Bergeyella cardium QL-PH.</title>
        <authorList>
            <person name="Pan H."/>
            <person name="Sun E."/>
            <person name="Zhang Y."/>
        </authorList>
    </citation>
    <scope>NUCLEOTIDE SEQUENCE [LARGE SCALE GENOMIC DNA]</scope>
    <source>
        <strain evidence="1 2">HPQL</strain>
    </source>
</reference>
<keyword evidence="2" id="KW-1185">Reference proteome</keyword>
<name>A0A6P1QRL4_9FLAO</name>
<dbReference type="AlphaFoldDB" id="A0A6P1QRL4"/>
<dbReference type="KEGG" id="bcad:DBX24_00095"/>